<proteinExistence type="predicted"/>
<accession>A0AAD4M101</accession>
<name>A0AAD4M101_9AGAM</name>
<protein>
    <submittedName>
        <fullName evidence="2">Uncharacterized protein</fullName>
    </submittedName>
</protein>
<feature type="region of interest" description="Disordered" evidence="1">
    <location>
        <begin position="110"/>
        <end position="131"/>
    </location>
</feature>
<sequence>MVPMVRSALFITCSNIPLERSVGASPNLRVHEEVVCQERQHASESIPGRGVISIDSDFRAPDVAVNSVAQRRPQCPFVIHSAKALEYMSVPDNLTEVGSGTILAPATHYAKGRHQNPPPALQRVGDSLAAG</sequence>
<dbReference type="AlphaFoldDB" id="A0AAD4M101"/>
<gene>
    <name evidence="2" type="ORF">B0F90DRAFT_911446</name>
</gene>
<dbReference type="EMBL" id="WTXG01000038">
    <property type="protein sequence ID" value="KAI0297325.1"/>
    <property type="molecule type" value="Genomic_DNA"/>
</dbReference>
<evidence type="ECO:0000313" key="2">
    <source>
        <dbReference type="EMBL" id="KAI0297325.1"/>
    </source>
</evidence>
<comment type="caution">
    <text evidence="2">The sequence shown here is derived from an EMBL/GenBank/DDBJ whole genome shotgun (WGS) entry which is preliminary data.</text>
</comment>
<evidence type="ECO:0000313" key="3">
    <source>
        <dbReference type="Proteomes" id="UP001203297"/>
    </source>
</evidence>
<keyword evidence="3" id="KW-1185">Reference proteome</keyword>
<dbReference type="Proteomes" id="UP001203297">
    <property type="component" value="Unassembled WGS sequence"/>
</dbReference>
<reference evidence="2" key="1">
    <citation type="journal article" date="2022" name="New Phytol.">
        <title>Evolutionary transition to the ectomycorrhizal habit in the genomes of a hyperdiverse lineage of mushroom-forming fungi.</title>
        <authorList>
            <person name="Looney B."/>
            <person name="Miyauchi S."/>
            <person name="Morin E."/>
            <person name="Drula E."/>
            <person name="Courty P.E."/>
            <person name="Kohler A."/>
            <person name="Kuo A."/>
            <person name="LaButti K."/>
            <person name="Pangilinan J."/>
            <person name="Lipzen A."/>
            <person name="Riley R."/>
            <person name="Andreopoulos W."/>
            <person name="He G."/>
            <person name="Johnson J."/>
            <person name="Nolan M."/>
            <person name="Tritt A."/>
            <person name="Barry K.W."/>
            <person name="Grigoriev I.V."/>
            <person name="Nagy L.G."/>
            <person name="Hibbett D."/>
            <person name="Henrissat B."/>
            <person name="Matheny P.B."/>
            <person name="Labbe J."/>
            <person name="Martin F.M."/>
        </authorList>
    </citation>
    <scope>NUCLEOTIDE SEQUENCE</scope>
    <source>
        <strain evidence="2">BPL690</strain>
    </source>
</reference>
<organism evidence="2 3">
    <name type="scientific">Multifurca ochricompacta</name>
    <dbReference type="NCBI Taxonomy" id="376703"/>
    <lineage>
        <taxon>Eukaryota</taxon>
        <taxon>Fungi</taxon>
        <taxon>Dikarya</taxon>
        <taxon>Basidiomycota</taxon>
        <taxon>Agaricomycotina</taxon>
        <taxon>Agaricomycetes</taxon>
        <taxon>Russulales</taxon>
        <taxon>Russulaceae</taxon>
        <taxon>Multifurca</taxon>
    </lineage>
</organism>
<evidence type="ECO:0000256" key="1">
    <source>
        <dbReference type="SAM" id="MobiDB-lite"/>
    </source>
</evidence>